<dbReference type="WBParaSite" id="HNAJ_0000238001-mRNA-1">
    <property type="protein sequence ID" value="HNAJ_0000238001-mRNA-1"/>
    <property type="gene ID" value="HNAJ_0000238001"/>
</dbReference>
<keyword evidence="2" id="KW-0812">Transmembrane</keyword>
<protein>
    <submittedName>
        <fullName evidence="3">Uncharacterized protein</fullName>
    </submittedName>
</protein>
<evidence type="ECO:0000313" key="3">
    <source>
        <dbReference type="WBParaSite" id="HNAJ_0000238001-mRNA-1"/>
    </source>
</evidence>
<accession>A0A0R3T5P2</accession>
<proteinExistence type="predicted"/>
<evidence type="ECO:0000256" key="1">
    <source>
        <dbReference type="SAM" id="MobiDB-lite"/>
    </source>
</evidence>
<evidence type="ECO:0000256" key="2">
    <source>
        <dbReference type="SAM" id="Phobius"/>
    </source>
</evidence>
<keyword evidence="2" id="KW-1133">Transmembrane helix</keyword>
<name>A0A0R3T5P2_RODNA</name>
<sequence length="119" mass="13703">MHWNDQISSDGSLNWSRRGGVGDSRSGAFNNSGRKRLLLLLWLRRRRRRGRGKGRKNDRYLRQLSIVCFFNCVHAVLFNCAFQAKQNDNKGTVHTHRSIQQSHNTHSISLCPNRPLSSS</sequence>
<reference evidence="3" key="1">
    <citation type="submission" date="2017-02" db="UniProtKB">
        <authorList>
            <consortium name="WormBaseParasite"/>
        </authorList>
    </citation>
    <scope>IDENTIFICATION</scope>
</reference>
<feature type="region of interest" description="Disordered" evidence="1">
    <location>
        <begin position="89"/>
        <end position="119"/>
    </location>
</feature>
<organism evidence="3">
    <name type="scientific">Rodentolepis nana</name>
    <name type="common">Dwarf tapeworm</name>
    <name type="synonym">Hymenolepis nana</name>
    <dbReference type="NCBI Taxonomy" id="102285"/>
    <lineage>
        <taxon>Eukaryota</taxon>
        <taxon>Metazoa</taxon>
        <taxon>Spiralia</taxon>
        <taxon>Lophotrochozoa</taxon>
        <taxon>Platyhelminthes</taxon>
        <taxon>Cestoda</taxon>
        <taxon>Eucestoda</taxon>
        <taxon>Cyclophyllidea</taxon>
        <taxon>Hymenolepididae</taxon>
        <taxon>Rodentolepis</taxon>
    </lineage>
</organism>
<keyword evidence="2" id="KW-0472">Membrane</keyword>
<feature type="transmembrane region" description="Helical" evidence="2">
    <location>
        <begin position="60"/>
        <end position="78"/>
    </location>
</feature>
<dbReference type="AlphaFoldDB" id="A0A0R3T5P2"/>